<proteinExistence type="predicted"/>
<evidence type="ECO:0000259" key="4">
    <source>
        <dbReference type="Pfam" id="PF01617"/>
    </source>
</evidence>
<dbReference type="SUPFAM" id="SSF49452">
    <property type="entry name" value="Starch-binding domain-like"/>
    <property type="match status" value="1"/>
</dbReference>
<keyword evidence="2" id="KW-0472">Membrane</keyword>
<keyword evidence="3" id="KW-0998">Cell outer membrane</keyword>
<reference evidence="5 6" key="1">
    <citation type="submission" date="2016-11" db="EMBL/GenBank/DDBJ databases">
        <authorList>
            <person name="Jaros S."/>
            <person name="Januszkiewicz K."/>
            <person name="Wedrychowicz H."/>
        </authorList>
    </citation>
    <scope>NUCLEOTIDE SEQUENCE [LARGE SCALE GENOMIC DNA]</scope>
    <source>
        <strain evidence="5 6">CGMCC 1.12145</strain>
    </source>
</reference>
<dbReference type="GO" id="GO:0009279">
    <property type="term" value="C:cell outer membrane"/>
    <property type="evidence" value="ECO:0007669"/>
    <property type="project" value="UniProtKB-SubCell"/>
</dbReference>
<dbReference type="SUPFAM" id="SSF56935">
    <property type="entry name" value="Porins"/>
    <property type="match status" value="1"/>
</dbReference>
<keyword evidence="6" id="KW-1185">Reference proteome</keyword>
<dbReference type="InterPro" id="IPR002566">
    <property type="entry name" value="Msp4_OMP-like"/>
</dbReference>
<protein>
    <submittedName>
        <fullName evidence="5">Surface antigen</fullName>
    </submittedName>
</protein>
<name>A0A1K1N5P1_9FLAO</name>
<dbReference type="STRING" id="1150368.SAMN02927921_01029"/>
<dbReference type="AlphaFoldDB" id="A0A1K1N5P1"/>
<evidence type="ECO:0000256" key="1">
    <source>
        <dbReference type="ARBA" id="ARBA00004442"/>
    </source>
</evidence>
<gene>
    <name evidence="5" type="ORF">SAMN02927921_01029</name>
</gene>
<feature type="domain" description="Msp4/OMP-like" evidence="4">
    <location>
        <begin position="670"/>
        <end position="738"/>
    </location>
</feature>
<dbReference type="Gene3D" id="2.40.170.20">
    <property type="entry name" value="TonB-dependent receptor, beta-barrel domain"/>
    <property type="match status" value="1"/>
</dbReference>
<sequence>MKYLLPTCQPQIKSINKMKRKLLLLLLFPYVHCSFGQEFFRITGKVLDYRTRAPLKDIQVRIQHTVQWQRSGEDGTFVFSGISPGNYKLQIEQKGYLPAAFPLVVGSENVHTGDLFLEPDIQDDIPEAVAMITDSDLADDESGADVASGILQAGRDIYLQRAAFDFSQAFYKVRGYDSREGLVMLNGIPVNRVFNGRPQWNNWGGLNDVTRSQELFFGWSPSPFHFGGVLGSTNIMMRASEYRPGFRISSSASDRFYKGRFMATYSSGMQENGWAFTLSSSRRWAQEAYTDGTLYDAWSLFGAVEYRFNEKNSIQAIGIFAPNRRGSSAAITREVFELMGRKYNPYWGIQDGNIRNARERKIREPMALLSYFHERDNFRLTAGVLQQWGTYSRSRLGYYNAPNPDPVYYRYLPSFYINSPSGANFENAALAREGFLNAPQLNWSTLYRINTSPVQSGKSFYILYDDQAEETATTFHTSALFRFGNQITVNAGVFYKNSITRNYAGITDLLGGSFHEDIDPFTDTRNDLSGEVRKSEGDRFGYDYTMFAGQGQGFVQLRTVRKKWEAFLAVHAGYTRYQREGHYLNERFPDNSLGKSDPVSFTDYGMKAGGTYHITGRHAVHINAGYIQRAPLLQNTFVNPRENKEIVKNLVAETVTSADIGYTLRLAGVTARLNGYYTRFEDATDISFFYVDAGVGSDFVQESVSGIQKLHAGGELGVTYQVSPEVKLSAVGAYGKFTYTDNANVAINFDTAGREEDLINPDGFLDLGETSIKGYRLATGPQQAYSAGIEYRDPDYWWVGMTANYLTDNYVDVSKIIRTDSFYINPDTGDRFAGSTEEAVSALRRQEKLDDFYLLNLTAGKSWLVNGKYIGLFLSVNNVFDVLYRTGGYEQSRNGNFGQLQSDTARGMPSFGPRYWYGFGRTYFINIAISF</sequence>
<comment type="subcellular location">
    <subcellularLocation>
        <location evidence="1">Cell outer membrane</location>
    </subcellularLocation>
</comment>
<dbReference type="GO" id="GO:0030246">
    <property type="term" value="F:carbohydrate binding"/>
    <property type="evidence" value="ECO:0007669"/>
    <property type="project" value="InterPro"/>
</dbReference>
<evidence type="ECO:0000256" key="2">
    <source>
        <dbReference type="ARBA" id="ARBA00023136"/>
    </source>
</evidence>
<dbReference type="EMBL" id="FPJE01000004">
    <property type="protein sequence ID" value="SFW30565.1"/>
    <property type="molecule type" value="Genomic_DNA"/>
</dbReference>
<dbReference type="InterPro" id="IPR013784">
    <property type="entry name" value="Carb-bd-like_fold"/>
</dbReference>
<dbReference type="InterPro" id="IPR036942">
    <property type="entry name" value="Beta-barrel_TonB_sf"/>
</dbReference>
<dbReference type="Proteomes" id="UP000182248">
    <property type="component" value="Unassembled WGS sequence"/>
</dbReference>
<evidence type="ECO:0000256" key="3">
    <source>
        <dbReference type="ARBA" id="ARBA00023237"/>
    </source>
</evidence>
<dbReference type="Gene3D" id="2.60.40.1120">
    <property type="entry name" value="Carboxypeptidase-like, regulatory domain"/>
    <property type="match status" value="1"/>
</dbReference>
<dbReference type="Pfam" id="PF13620">
    <property type="entry name" value="CarboxypepD_reg"/>
    <property type="match status" value="1"/>
</dbReference>
<accession>A0A1K1N5P1</accession>
<evidence type="ECO:0000313" key="5">
    <source>
        <dbReference type="EMBL" id="SFW30565.1"/>
    </source>
</evidence>
<organism evidence="5 6">
    <name type="scientific">Sinomicrobium oceani</name>
    <dbReference type="NCBI Taxonomy" id="1150368"/>
    <lineage>
        <taxon>Bacteria</taxon>
        <taxon>Pseudomonadati</taxon>
        <taxon>Bacteroidota</taxon>
        <taxon>Flavobacteriia</taxon>
        <taxon>Flavobacteriales</taxon>
        <taxon>Flavobacteriaceae</taxon>
        <taxon>Sinomicrobium</taxon>
    </lineage>
</organism>
<evidence type="ECO:0000313" key="6">
    <source>
        <dbReference type="Proteomes" id="UP000182248"/>
    </source>
</evidence>
<dbReference type="Pfam" id="PF01617">
    <property type="entry name" value="Surface_Ag_2"/>
    <property type="match status" value="1"/>
</dbReference>